<reference evidence="2 3" key="2">
    <citation type="submission" date="2021-10" db="EMBL/GenBank/DDBJ databases">
        <authorList>
            <person name="Piombo E."/>
        </authorList>
    </citation>
    <scope>NUCLEOTIDE SEQUENCE [LARGE SCALE GENOMIC DNA]</scope>
</reference>
<evidence type="ECO:0000313" key="2">
    <source>
        <dbReference type="EMBL" id="CAG9986933.1"/>
    </source>
</evidence>
<accession>A0A9N9Y0T2</accession>
<proteinExistence type="predicted"/>
<evidence type="ECO:0000313" key="3">
    <source>
        <dbReference type="Proteomes" id="UP000754883"/>
    </source>
</evidence>
<gene>
    <name evidence="2" type="ORF">CBYS24578_00013578</name>
</gene>
<dbReference type="EMBL" id="CABFNO020001407">
    <property type="protein sequence ID" value="CAG9986933.1"/>
    <property type="molecule type" value="Genomic_DNA"/>
</dbReference>
<name>A0A9N9Y0T2_9HYPO</name>
<reference evidence="3" key="1">
    <citation type="submission" date="2019-06" db="EMBL/GenBank/DDBJ databases">
        <authorList>
            <person name="Broberg M."/>
        </authorList>
    </citation>
    <scope>NUCLEOTIDE SEQUENCE [LARGE SCALE GENOMIC DNA]</scope>
</reference>
<comment type="caution">
    <text evidence="2">The sequence shown here is derived from an EMBL/GenBank/DDBJ whole genome shotgun (WGS) entry which is preliminary data.</text>
</comment>
<dbReference type="AlphaFoldDB" id="A0A9N9Y0T2"/>
<keyword evidence="3" id="KW-1185">Reference proteome</keyword>
<protein>
    <submittedName>
        <fullName evidence="2">Uncharacterized protein</fullName>
    </submittedName>
</protein>
<sequence length="174" mass="17700">MAGLFSPGVNQSKPGTGLTTPLSPPTPPPLPLCCTYCFRLFVGGDKDLADGGQPVAQGIGELMMAFCLRSIVLEDAGGCAQSRPGSNLQYATIAISSIALDIGVEVEDEGALVAVAVGQVSGAAASLDKLTHGEEAKLCLVSGRVRVCPHDELLALSSNDAASIRCGLGSRCTV</sequence>
<evidence type="ECO:0000256" key="1">
    <source>
        <dbReference type="SAM" id="MobiDB-lite"/>
    </source>
</evidence>
<dbReference type="Proteomes" id="UP000754883">
    <property type="component" value="Unassembled WGS sequence"/>
</dbReference>
<organism evidence="2 3">
    <name type="scientific">Clonostachys byssicola</name>
    <dbReference type="NCBI Taxonomy" id="160290"/>
    <lineage>
        <taxon>Eukaryota</taxon>
        <taxon>Fungi</taxon>
        <taxon>Dikarya</taxon>
        <taxon>Ascomycota</taxon>
        <taxon>Pezizomycotina</taxon>
        <taxon>Sordariomycetes</taxon>
        <taxon>Hypocreomycetidae</taxon>
        <taxon>Hypocreales</taxon>
        <taxon>Bionectriaceae</taxon>
        <taxon>Clonostachys</taxon>
    </lineage>
</organism>
<feature type="region of interest" description="Disordered" evidence="1">
    <location>
        <begin position="1"/>
        <end position="24"/>
    </location>
</feature>